<protein>
    <submittedName>
        <fullName evidence="1">Uncharacterized protein</fullName>
    </submittedName>
</protein>
<comment type="caution">
    <text evidence="1">The sequence shown here is derived from an EMBL/GenBank/DDBJ whole genome shotgun (WGS) entry which is preliminary data.</text>
</comment>
<reference evidence="1" key="1">
    <citation type="submission" date="2023-04" db="EMBL/GenBank/DDBJ databases">
        <title>Draft Genome sequencing of Naganishia species isolated from polar environments using Oxford Nanopore Technology.</title>
        <authorList>
            <person name="Leo P."/>
            <person name="Venkateswaran K."/>
        </authorList>
    </citation>
    <scope>NUCLEOTIDE SEQUENCE</scope>
    <source>
        <strain evidence="1">MNA-CCFEE 5423</strain>
    </source>
</reference>
<gene>
    <name evidence="1" type="ORF">QFC21_004049</name>
</gene>
<evidence type="ECO:0000313" key="2">
    <source>
        <dbReference type="Proteomes" id="UP001227268"/>
    </source>
</evidence>
<dbReference type="Proteomes" id="UP001227268">
    <property type="component" value="Unassembled WGS sequence"/>
</dbReference>
<organism evidence="1 2">
    <name type="scientific">Naganishia friedmannii</name>
    <dbReference type="NCBI Taxonomy" id="89922"/>
    <lineage>
        <taxon>Eukaryota</taxon>
        <taxon>Fungi</taxon>
        <taxon>Dikarya</taxon>
        <taxon>Basidiomycota</taxon>
        <taxon>Agaricomycotina</taxon>
        <taxon>Tremellomycetes</taxon>
        <taxon>Filobasidiales</taxon>
        <taxon>Filobasidiaceae</taxon>
        <taxon>Naganishia</taxon>
    </lineage>
</organism>
<accession>A0ACC2VJ37</accession>
<sequence length="93" mass="10898">MDISDAINIMTYAAPRQDGSEGYAIWHIYKKDVLDNLRAFLHQRFDKTHTFVDPVHSQLFYLDSTLRRELFDAIGVVAHRIYQYPTISRNVPN</sequence>
<keyword evidence="2" id="KW-1185">Reference proteome</keyword>
<dbReference type="EMBL" id="JASBWT010000013">
    <property type="protein sequence ID" value="KAJ9099169.1"/>
    <property type="molecule type" value="Genomic_DNA"/>
</dbReference>
<proteinExistence type="predicted"/>
<evidence type="ECO:0000313" key="1">
    <source>
        <dbReference type="EMBL" id="KAJ9099169.1"/>
    </source>
</evidence>
<name>A0ACC2VJ37_9TREE</name>